<evidence type="ECO:0000256" key="6">
    <source>
        <dbReference type="ARBA" id="ARBA00023040"/>
    </source>
</evidence>
<evidence type="ECO:0000256" key="10">
    <source>
        <dbReference type="SAM" id="Phobius"/>
    </source>
</evidence>
<keyword evidence="3" id="KW-1003">Cell membrane</keyword>
<dbReference type="PANTHER" id="PTHR46925:SF2">
    <property type="entry name" value="G-PROTEIN COUPLED RECEPTOR TKR-1-RELATED"/>
    <property type="match status" value="1"/>
</dbReference>
<keyword evidence="5 10" id="KW-1133">Transmembrane helix</keyword>
<evidence type="ECO:0000313" key="13">
    <source>
        <dbReference type="Proteomes" id="UP001233999"/>
    </source>
</evidence>
<proteinExistence type="inferred from homology"/>
<protein>
    <recommendedName>
        <fullName evidence="11">G-protein coupled receptors family 1 profile domain-containing protein</fullName>
    </recommendedName>
</protein>
<evidence type="ECO:0000256" key="7">
    <source>
        <dbReference type="ARBA" id="ARBA00023136"/>
    </source>
</evidence>
<evidence type="ECO:0000256" key="8">
    <source>
        <dbReference type="ARBA" id="ARBA00023170"/>
    </source>
</evidence>
<reference evidence="12" key="2">
    <citation type="submission" date="2023-05" db="EMBL/GenBank/DDBJ databases">
        <authorList>
            <person name="Fouks B."/>
        </authorList>
    </citation>
    <scope>NUCLEOTIDE SEQUENCE</scope>
    <source>
        <strain evidence="12">Stay&amp;Tobe</strain>
        <tissue evidence="12">Testes</tissue>
    </source>
</reference>
<dbReference type="SUPFAM" id="SSF81321">
    <property type="entry name" value="Family A G protein-coupled receptor-like"/>
    <property type="match status" value="1"/>
</dbReference>
<dbReference type="InterPro" id="IPR001681">
    <property type="entry name" value="Neurokn_rcpt"/>
</dbReference>
<feature type="non-terminal residue" evidence="12">
    <location>
        <position position="84"/>
    </location>
</feature>
<dbReference type="PANTHER" id="PTHR46925">
    <property type="entry name" value="G-PROTEIN COUPLED RECEPTOR TKR-1-RELATED"/>
    <property type="match status" value="1"/>
</dbReference>
<evidence type="ECO:0000256" key="9">
    <source>
        <dbReference type="ARBA" id="ARBA00023224"/>
    </source>
</evidence>
<dbReference type="AlphaFoldDB" id="A0AAD8A0F8"/>
<evidence type="ECO:0000256" key="1">
    <source>
        <dbReference type="ARBA" id="ARBA00004651"/>
    </source>
</evidence>
<evidence type="ECO:0000256" key="3">
    <source>
        <dbReference type="ARBA" id="ARBA00022475"/>
    </source>
</evidence>
<sequence>QYLAIVRPLKPRMSKVSAQVIIVIIWLASMTLGSPCLVYSTTITYNGKIRTACILVWPDGQPMVSTLDYAKLSAAMCIDLLSLF</sequence>
<keyword evidence="7 10" id="KW-0472">Membrane</keyword>
<keyword evidence="9" id="KW-0807">Transducer</keyword>
<comment type="subcellular location">
    <subcellularLocation>
        <location evidence="1">Cell membrane</location>
        <topology evidence="1">Multi-pass membrane protein</topology>
    </subcellularLocation>
</comment>
<evidence type="ECO:0000313" key="12">
    <source>
        <dbReference type="EMBL" id="KAJ9590088.1"/>
    </source>
</evidence>
<feature type="domain" description="G-protein coupled receptors family 1 profile" evidence="11">
    <location>
        <begin position="1"/>
        <end position="84"/>
    </location>
</feature>
<feature type="transmembrane region" description="Helical" evidence="10">
    <location>
        <begin position="20"/>
        <end position="40"/>
    </location>
</feature>
<feature type="non-terminal residue" evidence="12">
    <location>
        <position position="1"/>
    </location>
</feature>
<organism evidence="12 13">
    <name type="scientific">Diploptera punctata</name>
    <name type="common">Pacific beetle cockroach</name>
    <dbReference type="NCBI Taxonomy" id="6984"/>
    <lineage>
        <taxon>Eukaryota</taxon>
        <taxon>Metazoa</taxon>
        <taxon>Ecdysozoa</taxon>
        <taxon>Arthropoda</taxon>
        <taxon>Hexapoda</taxon>
        <taxon>Insecta</taxon>
        <taxon>Pterygota</taxon>
        <taxon>Neoptera</taxon>
        <taxon>Polyneoptera</taxon>
        <taxon>Dictyoptera</taxon>
        <taxon>Blattodea</taxon>
        <taxon>Blaberoidea</taxon>
        <taxon>Blaberidae</taxon>
        <taxon>Diplopterinae</taxon>
        <taxon>Diploptera</taxon>
    </lineage>
</organism>
<name>A0AAD8A0F8_DIPPU</name>
<dbReference type="Proteomes" id="UP001233999">
    <property type="component" value="Unassembled WGS sequence"/>
</dbReference>
<reference evidence="12" key="1">
    <citation type="journal article" date="2023" name="IScience">
        <title>Live-bearing cockroach genome reveals convergent evolutionary mechanisms linked to viviparity in insects and beyond.</title>
        <authorList>
            <person name="Fouks B."/>
            <person name="Harrison M.C."/>
            <person name="Mikhailova A.A."/>
            <person name="Marchal E."/>
            <person name="English S."/>
            <person name="Carruthers M."/>
            <person name="Jennings E.C."/>
            <person name="Chiamaka E.L."/>
            <person name="Frigard R.A."/>
            <person name="Pippel M."/>
            <person name="Attardo G.M."/>
            <person name="Benoit J.B."/>
            <person name="Bornberg-Bauer E."/>
            <person name="Tobe S.S."/>
        </authorList>
    </citation>
    <scope>NUCLEOTIDE SEQUENCE</scope>
    <source>
        <strain evidence="12">Stay&amp;Tobe</strain>
    </source>
</reference>
<keyword evidence="13" id="KW-1185">Reference proteome</keyword>
<evidence type="ECO:0000256" key="5">
    <source>
        <dbReference type="ARBA" id="ARBA00022989"/>
    </source>
</evidence>
<dbReference type="InterPro" id="IPR017452">
    <property type="entry name" value="GPCR_Rhodpsn_7TM"/>
</dbReference>
<accession>A0AAD8A0F8</accession>
<dbReference type="PROSITE" id="PS50262">
    <property type="entry name" value="G_PROTEIN_RECEP_F1_2"/>
    <property type="match status" value="1"/>
</dbReference>
<evidence type="ECO:0000256" key="2">
    <source>
        <dbReference type="ARBA" id="ARBA00010663"/>
    </source>
</evidence>
<dbReference type="GO" id="GO:0005886">
    <property type="term" value="C:plasma membrane"/>
    <property type="evidence" value="ECO:0007669"/>
    <property type="project" value="UniProtKB-SubCell"/>
</dbReference>
<dbReference type="GO" id="GO:0004995">
    <property type="term" value="F:tachykinin receptor activity"/>
    <property type="evidence" value="ECO:0007669"/>
    <property type="project" value="InterPro"/>
</dbReference>
<keyword evidence="4 10" id="KW-0812">Transmembrane</keyword>
<keyword evidence="8" id="KW-0675">Receptor</keyword>
<dbReference type="Gene3D" id="1.20.1070.10">
    <property type="entry name" value="Rhodopsin 7-helix transmembrane proteins"/>
    <property type="match status" value="1"/>
</dbReference>
<dbReference type="Pfam" id="PF00001">
    <property type="entry name" value="7tm_1"/>
    <property type="match status" value="1"/>
</dbReference>
<keyword evidence="6" id="KW-0297">G-protein coupled receptor</keyword>
<evidence type="ECO:0000256" key="4">
    <source>
        <dbReference type="ARBA" id="ARBA00022692"/>
    </source>
</evidence>
<gene>
    <name evidence="12" type="ORF">L9F63_016787</name>
</gene>
<dbReference type="EMBL" id="JASPKZ010004564">
    <property type="protein sequence ID" value="KAJ9590088.1"/>
    <property type="molecule type" value="Genomic_DNA"/>
</dbReference>
<comment type="caution">
    <text evidence="12">The sequence shown here is derived from an EMBL/GenBank/DDBJ whole genome shotgun (WGS) entry which is preliminary data.</text>
</comment>
<dbReference type="InterPro" id="IPR000276">
    <property type="entry name" value="GPCR_Rhodpsn"/>
</dbReference>
<comment type="similarity">
    <text evidence="2">Belongs to the G-protein coupled receptor 1 family.</text>
</comment>
<evidence type="ECO:0000259" key="11">
    <source>
        <dbReference type="PROSITE" id="PS50262"/>
    </source>
</evidence>